<reference evidence="1" key="1">
    <citation type="submission" date="2020-08" db="EMBL/GenBank/DDBJ databases">
        <title>Winogradskyella ouciana sp. nov., isolated from the hadal seawater of the Mariana Trench.</title>
        <authorList>
            <person name="He X."/>
        </authorList>
    </citation>
    <scope>NUCLEOTIDE SEQUENCE [LARGE SCALE GENOMIC DNA]</scope>
    <source>
        <strain evidence="1">KCTC 52348</strain>
    </source>
</reference>
<name>A0A842IQ37_9FLAO</name>
<gene>
    <name evidence="1" type="ORF">H7F21_06890</name>
</gene>
<keyword evidence="2" id="KW-1185">Reference proteome</keyword>
<protein>
    <submittedName>
        <fullName evidence="1">Uncharacterized protein</fullName>
    </submittedName>
</protein>
<dbReference type="Proteomes" id="UP000533900">
    <property type="component" value="Unassembled WGS sequence"/>
</dbReference>
<dbReference type="PROSITE" id="PS51257">
    <property type="entry name" value="PROKAR_LIPOPROTEIN"/>
    <property type="match status" value="1"/>
</dbReference>
<sequence length="123" mass="14019">MKKNTLKILVILLILSSCNNKVEAIFKISNQTGFEIDSLKIEPMVIQDGKYISLKPEEEIKYSSDMTGIAKIDGNYRISYHQNGETIVKDFGYYTNGYPLEDLTIIEILSDTILIKSEIDNTY</sequence>
<accession>A0A842IQ37</accession>
<dbReference type="AlphaFoldDB" id="A0A842IQ37"/>
<evidence type="ECO:0000313" key="1">
    <source>
        <dbReference type="EMBL" id="MBC2844815.1"/>
    </source>
</evidence>
<dbReference type="RefSeq" id="WP_185788459.1">
    <property type="nucleotide sequence ID" value="NZ_JACLCP010000001.1"/>
</dbReference>
<proteinExistence type="predicted"/>
<organism evidence="1 2">
    <name type="scientific">Winogradskyella flava</name>
    <dbReference type="NCBI Taxonomy" id="1884876"/>
    <lineage>
        <taxon>Bacteria</taxon>
        <taxon>Pseudomonadati</taxon>
        <taxon>Bacteroidota</taxon>
        <taxon>Flavobacteriia</taxon>
        <taxon>Flavobacteriales</taxon>
        <taxon>Flavobacteriaceae</taxon>
        <taxon>Winogradskyella</taxon>
    </lineage>
</organism>
<dbReference type="EMBL" id="JACLCP010000001">
    <property type="protein sequence ID" value="MBC2844815.1"/>
    <property type="molecule type" value="Genomic_DNA"/>
</dbReference>
<evidence type="ECO:0000313" key="2">
    <source>
        <dbReference type="Proteomes" id="UP000533900"/>
    </source>
</evidence>
<comment type="caution">
    <text evidence="1">The sequence shown here is derived from an EMBL/GenBank/DDBJ whole genome shotgun (WGS) entry which is preliminary data.</text>
</comment>